<keyword evidence="1" id="KW-0175">Coiled coil</keyword>
<evidence type="ECO:0000256" key="1">
    <source>
        <dbReference type="ARBA" id="ARBA00023054"/>
    </source>
</evidence>
<organism evidence="4 5">
    <name type="scientific">Cimex lectularius</name>
    <name type="common">Bed bug</name>
    <name type="synonym">Acanthia lectularia</name>
    <dbReference type="NCBI Taxonomy" id="79782"/>
    <lineage>
        <taxon>Eukaryota</taxon>
        <taxon>Metazoa</taxon>
        <taxon>Ecdysozoa</taxon>
        <taxon>Arthropoda</taxon>
        <taxon>Hexapoda</taxon>
        <taxon>Insecta</taxon>
        <taxon>Pterygota</taxon>
        <taxon>Neoptera</taxon>
        <taxon>Paraneoptera</taxon>
        <taxon>Hemiptera</taxon>
        <taxon>Heteroptera</taxon>
        <taxon>Panheteroptera</taxon>
        <taxon>Cimicomorpha</taxon>
        <taxon>Cimicidae</taxon>
        <taxon>Cimex</taxon>
    </lineage>
</organism>
<dbReference type="Proteomes" id="UP000494040">
    <property type="component" value="Unassembled WGS sequence"/>
</dbReference>
<dbReference type="InterPro" id="IPR029304">
    <property type="entry name" value="AKAP2_C"/>
</dbReference>
<dbReference type="PANTHER" id="PTHR18839">
    <property type="entry name" value="MITOTIC INTERACTOR AND SUBSTRATE OF PLK1 MISP FAMILY MEMBER"/>
    <property type="match status" value="1"/>
</dbReference>
<proteinExistence type="predicted"/>
<accession>A0A8I6TIL6</accession>
<dbReference type="GeneID" id="106668937"/>
<evidence type="ECO:0000259" key="3">
    <source>
        <dbReference type="Pfam" id="PF15304"/>
    </source>
</evidence>
<dbReference type="EnsemblMetazoa" id="XM_024225427.1">
    <property type="protein sequence ID" value="XP_024081195.1"/>
    <property type="gene ID" value="LOC106668937"/>
</dbReference>
<evidence type="ECO:0000313" key="4">
    <source>
        <dbReference type="EnsemblMetazoa" id="XP_024081195.1"/>
    </source>
</evidence>
<sequence length="389" mass="44403">MELSGVLLPFIYNQLVSINQFLFIPIGNSVYSILIEALRVNPVSDKFNRIKPCEIGAINTKSILKYKEDTKLYWENKMSTEMKDKVGTKVAVKKLEPKTESLIEKEIRIQKEKEKALEEERKNAIMLMETKSDTSLKGVVNSNDVDRVCKKKNHDLNGNMMIPAGAMVFNTTSNKTTQTYDSTKEFALNKKFSSMSSLYTNGNDYPSYNGMKYMATTSSTPFGFGNKKQLFGFKTQKGLMQKFIETHSKKTVAPVATQPPVQPIRPKLSFSDFEPAQSHNHPNWTKRPGYISTEDKIQKEMEEMRLRENELKTERAKLVRCSQPNLVTLGADKESDTDSGNESMGQLRSVSSNPNLLDEKECEPFTSPIQKKRNSLFEVWEKRVRNQND</sequence>
<dbReference type="OrthoDB" id="6512841at2759"/>
<dbReference type="PANTHER" id="PTHR18839:SF0">
    <property type="entry name" value="MITOTIC INTERACTOR AND SUBSTRATE OF PLK1 ISOFORM X1-RELATED"/>
    <property type="match status" value="1"/>
</dbReference>
<reference evidence="4" key="1">
    <citation type="submission" date="2022-01" db="UniProtKB">
        <authorList>
            <consortium name="EnsemblMetazoa"/>
        </authorList>
    </citation>
    <scope>IDENTIFICATION</scope>
</reference>
<dbReference type="RefSeq" id="XP_024081195.1">
    <property type="nucleotide sequence ID" value="XM_024225427.1"/>
</dbReference>
<feature type="compositionally biased region" description="Polar residues" evidence="2">
    <location>
        <begin position="338"/>
        <end position="355"/>
    </location>
</feature>
<dbReference type="Pfam" id="PF15304">
    <property type="entry name" value="AKAP2_C"/>
    <property type="match status" value="1"/>
</dbReference>
<keyword evidence="5" id="KW-1185">Reference proteome</keyword>
<dbReference type="InterPro" id="IPR042779">
    <property type="entry name" value="MISP/MISP3-like"/>
</dbReference>
<dbReference type="AlphaFoldDB" id="A0A8I6TIL6"/>
<feature type="domain" description="A-kinase anchor protein 2 C-terminal" evidence="3">
    <location>
        <begin position="287"/>
        <end position="384"/>
    </location>
</feature>
<evidence type="ECO:0000256" key="2">
    <source>
        <dbReference type="SAM" id="MobiDB-lite"/>
    </source>
</evidence>
<name>A0A8I6TIL6_CIMLE</name>
<protein>
    <recommendedName>
        <fullName evidence="3">A-kinase anchor protein 2 C-terminal domain-containing protein</fullName>
    </recommendedName>
</protein>
<feature type="region of interest" description="Disordered" evidence="2">
    <location>
        <begin position="330"/>
        <end position="368"/>
    </location>
</feature>
<evidence type="ECO:0000313" key="5">
    <source>
        <dbReference type="Proteomes" id="UP000494040"/>
    </source>
</evidence>